<evidence type="ECO:0008006" key="5">
    <source>
        <dbReference type="Google" id="ProtNLM"/>
    </source>
</evidence>
<proteinExistence type="predicted"/>
<evidence type="ECO:0000256" key="2">
    <source>
        <dbReference type="SAM" id="SignalP"/>
    </source>
</evidence>
<evidence type="ECO:0000313" key="4">
    <source>
        <dbReference type="Proteomes" id="UP000272025"/>
    </source>
</evidence>
<feature type="compositionally biased region" description="Basic and acidic residues" evidence="1">
    <location>
        <begin position="42"/>
        <end position="70"/>
    </location>
</feature>
<dbReference type="GeneID" id="39583593"/>
<dbReference type="Proteomes" id="UP000272025">
    <property type="component" value="Unassembled WGS sequence"/>
</dbReference>
<keyword evidence="4" id="KW-1185">Reference proteome</keyword>
<dbReference type="AlphaFoldDB" id="A0A3N2PPJ0"/>
<gene>
    <name evidence="3" type="ORF">SODALDRAFT_380606</name>
</gene>
<dbReference type="EMBL" id="ML119059">
    <property type="protein sequence ID" value="ROT36276.1"/>
    <property type="molecule type" value="Genomic_DNA"/>
</dbReference>
<dbReference type="RefSeq" id="XP_028464082.1">
    <property type="nucleotide sequence ID" value="XM_028615116.1"/>
</dbReference>
<sequence length="70" mass="7831">MLSDARPSRAMPCLDLALGLLLACPCNVTANLQIHHNTARVTTERRTNVDKRRLALPPAERDPENTIRLE</sequence>
<keyword evidence="2" id="KW-0732">Signal</keyword>
<evidence type="ECO:0000256" key="1">
    <source>
        <dbReference type="SAM" id="MobiDB-lite"/>
    </source>
</evidence>
<name>A0A3N2PPJ0_SODAK</name>
<evidence type="ECO:0000313" key="3">
    <source>
        <dbReference type="EMBL" id="ROT36276.1"/>
    </source>
</evidence>
<accession>A0A3N2PPJ0</accession>
<organism evidence="3 4">
    <name type="scientific">Sodiomyces alkalinus (strain CBS 110278 / VKM F-3762 / F11)</name>
    <name type="common">Alkaliphilic filamentous fungus</name>
    <dbReference type="NCBI Taxonomy" id="1314773"/>
    <lineage>
        <taxon>Eukaryota</taxon>
        <taxon>Fungi</taxon>
        <taxon>Dikarya</taxon>
        <taxon>Ascomycota</taxon>
        <taxon>Pezizomycotina</taxon>
        <taxon>Sordariomycetes</taxon>
        <taxon>Hypocreomycetidae</taxon>
        <taxon>Glomerellales</taxon>
        <taxon>Plectosphaerellaceae</taxon>
        <taxon>Sodiomyces</taxon>
    </lineage>
</organism>
<reference evidence="3 4" key="1">
    <citation type="journal article" date="2018" name="Mol. Ecol.">
        <title>The obligate alkalophilic soda-lake fungus Sodiomyces alkalinus has shifted to a protein diet.</title>
        <authorList>
            <person name="Grum-Grzhimaylo A.A."/>
            <person name="Falkoski D.L."/>
            <person name="van den Heuvel J."/>
            <person name="Valero-Jimenez C.A."/>
            <person name="Min B."/>
            <person name="Choi I.G."/>
            <person name="Lipzen A."/>
            <person name="Daum C.G."/>
            <person name="Aanen D.K."/>
            <person name="Tsang A."/>
            <person name="Henrissat B."/>
            <person name="Bilanenko E.N."/>
            <person name="de Vries R.P."/>
            <person name="van Kan J.A.L."/>
            <person name="Grigoriev I.V."/>
            <person name="Debets A.J.M."/>
        </authorList>
    </citation>
    <scope>NUCLEOTIDE SEQUENCE [LARGE SCALE GENOMIC DNA]</scope>
    <source>
        <strain evidence="3 4">F11</strain>
    </source>
</reference>
<feature type="region of interest" description="Disordered" evidence="1">
    <location>
        <begin position="40"/>
        <end position="70"/>
    </location>
</feature>
<feature type="signal peptide" evidence="2">
    <location>
        <begin position="1"/>
        <end position="30"/>
    </location>
</feature>
<protein>
    <recommendedName>
        <fullName evidence="5">Secreted protein</fullName>
    </recommendedName>
</protein>
<feature type="chain" id="PRO_5018151702" description="Secreted protein" evidence="2">
    <location>
        <begin position="31"/>
        <end position="70"/>
    </location>
</feature>